<dbReference type="Proteomes" id="UP001500418">
    <property type="component" value="Unassembled WGS sequence"/>
</dbReference>
<dbReference type="InterPro" id="IPR029058">
    <property type="entry name" value="AB_hydrolase_fold"/>
</dbReference>
<dbReference type="PANTHER" id="PTHR43329">
    <property type="entry name" value="EPOXIDE HYDROLASE"/>
    <property type="match status" value="1"/>
</dbReference>
<protein>
    <recommendedName>
        <fullName evidence="1">AB hydrolase-1 domain-containing protein</fullName>
    </recommendedName>
</protein>
<dbReference type="Pfam" id="PF00561">
    <property type="entry name" value="Abhydrolase_1"/>
    <property type="match status" value="1"/>
</dbReference>
<dbReference type="Gene3D" id="3.40.50.1820">
    <property type="entry name" value="alpha/beta hydrolase"/>
    <property type="match status" value="1"/>
</dbReference>
<feature type="domain" description="AB hydrolase-1" evidence="1">
    <location>
        <begin position="2"/>
        <end position="72"/>
    </location>
</feature>
<dbReference type="EMBL" id="BAAAID010000004">
    <property type="protein sequence ID" value="GAA0918385.1"/>
    <property type="molecule type" value="Genomic_DNA"/>
</dbReference>
<keyword evidence="3" id="KW-1185">Reference proteome</keyword>
<accession>A0ABN1NWG0</accession>
<sequence length="73" mass="7967">MVVLLHGVPKTGYHWRHLVPKLTTRHTVVVPDLRGLGDSARPADGFDCATMSDDIAALMAHLGHDTYTVMGED</sequence>
<proteinExistence type="predicted"/>
<dbReference type="SUPFAM" id="SSF53474">
    <property type="entry name" value="alpha/beta-Hydrolases"/>
    <property type="match status" value="1"/>
</dbReference>
<evidence type="ECO:0000313" key="3">
    <source>
        <dbReference type="Proteomes" id="UP001500418"/>
    </source>
</evidence>
<comment type="caution">
    <text evidence="2">The sequence shown here is derived from an EMBL/GenBank/DDBJ whole genome shotgun (WGS) entry which is preliminary data.</text>
</comment>
<dbReference type="InterPro" id="IPR000073">
    <property type="entry name" value="AB_hydrolase_1"/>
</dbReference>
<name>A0ABN1NWG0_9ACTN</name>
<gene>
    <name evidence="2" type="ORF">GCM10009575_009400</name>
</gene>
<evidence type="ECO:0000259" key="1">
    <source>
        <dbReference type="Pfam" id="PF00561"/>
    </source>
</evidence>
<organism evidence="2 3">
    <name type="scientific">Streptomyces rhizosphaericus</name>
    <dbReference type="NCBI Taxonomy" id="114699"/>
    <lineage>
        <taxon>Bacteria</taxon>
        <taxon>Bacillati</taxon>
        <taxon>Actinomycetota</taxon>
        <taxon>Actinomycetes</taxon>
        <taxon>Kitasatosporales</taxon>
        <taxon>Streptomycetaceae</taxon>
        <taxon>Streptomyces</taxon>
        <taxon>Streptomyces violaceusniger group</taxon>
    </lineage>
</organism>
<reference evidence="2 3" key="1">
    <citation type="journal article" date="2019" name="Int. J. Syst. Evol. Microbiol.">
        <title>The Global Catalogue of Microorganisms (GCM) 10K type strain sequencing project: providing services to taxonomists for standard genome sequencing and annotation.</title>
        <authorList>
            <consortium name="The Broad Institute Genomics Platform"/>
            <consortium name="The Broad Institute Genome Sequencing Center for Infectious Disease"/>
            <person name="Wu L."/>
            <person name="Ma J."/>
        </authorList>
    </citation>
    <scope>NUCLEOTIDE SEQUENCE [LARGE SCALE GENOMIC DNA]</scope>
    <source>
        <strain evidence="2 3">JCM 11444</strain>
    </source>
</reference>
<evidence type="ECO:0000313" key="2">
    <source>
        <dbReference type="EMBL" id="GAA0918385.1"/>
    </source>
</evidence>